<keyword evidence="2" id="KW-1185">Reference proteome</keyword>
<dbReference type="PANTHER" id="PTHR22602">
    <property type="entry name" value="TRANSFERASE CAF17, MITOCHONDRIAL-RELATED"/>
    <property type="match status" value="1"/>
</dbReference>
<sequence length="296" mass="33050">MVYHGATLLETRTFFEWAIITEVRKMSQKLSDTILEFTGSDARTVLQGQTTRNFVAAETGSVLEGAFCDLKGRVIADFCAAIVRDDHILLRTDTEVANYLQSHLQKYLMFSKTRMTASKLSVWASRETADSDSNSVSESKVTVIRNGEFTEVWCNEDPRPNEVIDANTYHANRLTHGEARVRSATIGKYLPQDLNFDINGLIDFDKGCYTGQEIIARLHYRGQPKRRLRLLTLASQNDVVAGDKILNVEGKSIGTVVECVAHGDECLCLCETVIDIDSHKASIQDHVATPSALQRF</sequence>
<dbReference type="Gene3D" id="3.30.70.1400">
    <property type="entry name" value="Aminomethyltransferase beta-barrel domains"/>
    <property type="match status" value="1"/>
</dbReference>
<accession>A0ABY6Q618</accession>
<dbReference type="InterPro" id="IPR017703">
    <property type="entry name" value="YgfZ/GCV_T_CS"/>
</dbReference>
<dbReference type="InterPro" id="IPR045179">
    <property type="entry name" value="YgfZ/GcvT"/>
</dbReference>
<evidence type="ECO:0000313" key="2">
    <source>
        <dbReference type="Proteomes" id="UP001317963"/>
    </source>
</evidence>
<dbReference type="NCBIfam" id="TIGR03317">
    <property type="entry name" value="ygfZ_signature"/>
    <property type="match status" value="1"/>
</dbReference>
<dbReference type="Gene3D" id="2.40.30.160">
    <property type="match status" value="1"/>
</dbReference>
<reference evidence="1 2" key="1">
    <citation type="submission" date="2019-02" db="EMBL/GenBank/DDBJ databases">
        <title>Halieaceae_genomes.</title>
        <authorList>
            <person name="Li S.-H."/>
        </authorList>
    </citation>
    <scope>NUCLEOTIDE SEQUENCE [LARGE SCALE GENOMIC DNA]</scope>
    <source>
        <strain evidence="1 2">JH123</strain>
    </source>
</reference>
<protein>
    <submittedName>
        <fullName evidence="1">Folate-binding protein</fullName>
    </submittedName>
</protein>
<dbReference type="Proteomes" id="UP001317963">
    <property type="component" value="Chromosome"/>
</dbReference>
<dbReference type="EMBL" id="CP036501">
    <property type="protein sequence ID" value="UZP74702.1"/>
    <property type="molecule type" value="Genomic_DNA"/>
</dbReference>
<evidence type="ECO:0000313" key="1">
    <source>
        <dbReference type="EMBL" id="UZP74702.1"/>
    </source>
</evidence>
<dbReference type="PANTHER" id="PTHR22602:SF0">
    <property type="entry name" value="TRANSFERASE CAF17, MITOCHONDRIAL-RELATED"/>
    <property type="match status" value="1"/>
</dbReference>
<dbReference type="SUPFAM" id="SSF103025">
    <property type="entry name" value="Folate-binding domain"/>
    <property type="match status" value="1"/>
</dbReference>
<organism evidence="1 2">
    <name type="scientific">Candidatus Paraluminiphilus aquimaris</name>
    <dbReference type="NCBI Taxonomy" id="2518994"/>
    <lineage>
        <taxon>Bacteria</taxon>
        <taxon>Pseudomonadati</taxon>
        <taxon>Pseudomonadota</taxon>
        <taxon>Gammaproteobacteria</taxon>
        <taxon>Cellvibrionales</taxon>
        <taxon>Halieaceae</taxon>
        <taxon>Candidatus Paraluminiphilus</taxon>
    </lineage>
</organism>
<name>A0ABY6Q618_9GAMM</name>
<proteinExistence type="predicted"/>
<gene>
    <name evidence="1" type="ORF">E0F26_08095</name>
</gene>